<sequence>MSAGLAMTRPEHLSRDLVRDVPTTRLGGMPIAVLGMQESADLMLSAAESHPRPNLPLFLTSANGEVLSRYARNPDFARIVAQADLVHADGQPMVVASRFVGEHALPERVATTDLFHSVARGAVARNITFYLFGSSEEENRRAVENVRRQHPGLRIVGHSHGYLQGEALRRKVIEIDALAPDILWLALGVPREQLFVYEFGPLLTNVGLIKTSGGLFNFLSGSRTRAPGWMQRVGLEWLWRIKEEPTRLFWRYLTTNPHAMLLLLAESGAISQLRASLRRLLRPFRHAVAPAPLGLDVPADANRT</sequence>
<comment type="caution">
    <text evidence="3">The sequence shown here is derived from an EMBL/GenBank/DDBJ whole genome shotgun (WGS) entry which is preliminary data.</text>
</comment>
<dbReference type="EMBL" id="BJZT01000014">
    <property type="protein sequence ID" value="GEO99165.1"/>
    <property type="molecule type" value="Genomic_DNA"/>
</dbReference>
<name>A0A512IN99_9HYPH</name>
<dbReference type="PANTHER" id="PTHR34136:SF1">
    <property type="entry name" value="UDP-N-ACETYL-D-MANNOSAMINURONIC ACID TRANSFERASE"/>
    <property type="match status" value="1"/>
</dbReference>
<evidence type="ECO:0000256" key="2">
    <source>
        <dbReference type="ARBA" id="ARBA00022679"/>
    </source>
</evidence>
<keyword evidence="4" id="KW-1185">Reference proteome</keyword>
<protein>
    <submittedName>
        <fullName evidence="3">UDP-N-acetyl-D-mannosamine transferase</fullName>
    </submittedName>
</protein>
<keyword evidence="2 3" id="KW-0808">Transferase</keyword>
<proteinExistence type="predicted"/>
<dbReference type="Proteomes" id="UP000321258">
    <property type="component" value="Unassembled WGS sequence"/>
</dbReference>
<evidence type="ECO:0000313" key="3">
    <source>
        <dbReference type="EMBL" id="GEO99165.1"/>
    </source>
</evidence>
<evidence type="ECO:0000256" key="1">
    <source>
        <dbReference type="ARBA" id="ARBA00022676"/>
    </source>
</evidence>
<dbReference type="InterPro" id="IPR004629">
    <property type="entry name" value="WecG_TagA_CpsF"/>
</dbReference>
<keyword evidence="1" id="KW-0328">Glycosyltransferase</keyword>
<dbReference type="GO" id="GO:0016758">
    <property type="term" value="F:hexosyltransferase activity"/>
    <property type="evidence" value="ECO:0007669"/>
    <property type="project" value="TreeGrafter"/>
</dbReference>
<gene>
    <name evidence="3" type="primary">exoT</name>
    <name evidence="3" type="ORF">MHA02_15530</name>
</gene>
<dbReference type="CDD" id="cd06533">
    <property type="entry name" value="Glyco_transf_WecG_TagA"/>
    <property type="match status" value="1"/>
</dbReference>
<dbReference type="Pfam" id="PF03808">
    <property type="entry name" value="Glyco_tran_WecG"/>
    <property type="match status" value="1"/>
</dbReference>
<organism evidence="3 4">
    <name type="scientific">Methylobacterium haplocladii</name>
    <dbReference type="NCBI Taxonomy" id="1176176"/>
    <lineage>
        <taxon>Bacteria</taxon>
        <taxon>Pseudomonadati</taxon>
        <taxon>Pseudomonadota</taxon>
        <taxon>Alphaproteobacteria</taxon>
        <taxon>Hyphomicrobiales</taxon>
        <taxon>Methylobacteriaceae</taxon>
        <taxon>Methylobacterium</taxon>
    </lineage>
</organism>
<dbReference type="PANTHER" id="PTHR34136">
    <property type="match status" value="1"/>
</dbReference>
<accession>A0A512IN99</accession>
<dbReference type="AlphaFoldDB" id="A0A512IN99"/>
<evidence type="ECO:0000313" key="4">
    <source>
        <dbReference type="Proteomes" id="UP000321258"/>
    </source>
</evidence>
<dbReference type="NCBIfam" id="TIGR00696">
    <property type="entry name" value="wecG_tagA_cpsF"/>
    <property type="match status" value="1"/>
</dbReference>
<reference evidence="3 4" key="1">
    <citation type="submission" date="2019-07" db="EMBL/GenBank/DDBJ databases">
        <title>Whole genome shotgun sequence of Methylobacterium haplocladii NBRC 107714.</title>
        <authorList>
            <person name="Hosoyama A."/>
            <person name="Uohara A."/>
            <person name="Ohji S."/>
            <person name="Ichikawa N."/>
        </authorList>
    </citation>
    <scope>NUCLEOTIDE SEQUENCE [LARGE SCALE GENOMIC DNA]</scope>
    <source>
        <strain evidence="3 4">NBRC 107714</strain>
    </source>
</reference>